<dbReference type="Proteomes" id="UP000075230">
    <property type="component" value="Unassembled WGS sequence"/>
</dbReference>
<reference evidence="1 2" key="1">
    <citation type="journal article" date="2016" name="DNA Res.">
        <title>Genome sequence of Aspergillus luchuensis NBRC 4314.</title>
        <authorList>
            <person name="Yamada O."/>
            <person name="Machida M."/>
            <person name="Hosoyama A."/>
            <person name="Goto M."/>
            <person name="Takahashi T."/>
            <person name="Futagami T."/>
            <person name="Yamagata Y."/>
            <person name="Takeuchi M."/>
            <person name="Kobayashi T."/>
            <person name="Koike H."/>
            <person name="Abe K."/>
            <person name="Asai K."/>
            <person name="Arita M."/>
            <person name="Fujita N."/>
            <person name="Fukuda K."/>
            <person name="Higa K."/>
            <person name="Horikawa H."/>
            <person name="Ishikawa T."/>
            <person name="Jinno K."/>
            <person name="Kato Y."/>
            <person name="Kirimura K."/>
            <person name="Mizutani O."/>
            <person name="Nakasone K."/>
            <person name="Sano M."/>
            <person name="Shiraishi Y."/>
            <person name="Tsukahara M."/>
            <person name="Gomi K."/>
        </authorList>
    </citation>
    <scope>NUCLEOTIDE SEQUENCE [LARGE SCALE GENOMIC DNA]</scope>
    <source>
        <strain evidence="1 2">RIB 2604</strain>
    </source>
</reference>
<organism evidence="1 2">
    <name type="scientific">Aspergillus kawachii</name>
    <name type="common">White koji mold</name>
    <name type="synonym">Aspergillus awamori var. kawachi</name>
    <dbReference type="NCBI Taxonomy" id="1069201"/>
    <lineage>
        <taxon>Eukaryota</taxon>
        <taxon>Fungi</taxon>
        <taxon>Dikarya</taxon>
        <taxon>Ascomycota</taxon>
        <taxon>Pezizomycotina</taxon>
        <taxon>Eurotiomycetes</taxon>
        <taxon>Eurotiomycetidae</taxon>
        <taxon>Eurotiales</taxon>
        <taxon>Aspergillaceae</taxon>
        <taxon>Aspergillus</taxon>
        <taxon>Aspergillus subgen. Circumdati</taxon>
    </lineage>
</organism>
<sequence length="71" mass="8026">MLIFGQFANILVANDQMNNKFIRKICLEVDAQTKEIAPLDTIVVRIYNNGTPAAVREFLQELGWIVKFGDA</sequence>
<comment type="caution">
    <text evidence="1">The sequence shown here is derived from an EMBL/GenBank/DDBJ whole genome shotgun (WGS) entry which is preliminary data.</text>
</comment>
<accession>A0A146FGE5</accession>
<evidence type="ECO:0000313" key="2">
    <source>
        <dbReference type="Proteomes" id="UP000075230"/>
    </source>
</evidence>
<name>A0A146FGE5_ASPKA</name>
<reference evidence="2" key="2">
    <citation type="submission" date="2016-02" db="EMBL/GenBank/DDBJ databases">
        <title>Genome sequencing of Aspergillus luchuensis NBRC 4314.</title>
        <authorList>
            <person name="Yamada O."/>
        </authorList>
    </citation>
    <scope>NUCLEOTIDE SEQUENCE [LARGE SCALE GENOMIC DNA]</scope>
    <source>
        <strain evidence="2">RIB 2604</strain>
    </source>
</reference>
<evidence type="ECO:0000313" key="1">
    <source>
        <dbReference type="EMBL" id="GAT24493.1"/>
    </source>
</evidence>
<dbReference type="EMBL" id="BCWF01000018">
    <property type="protein sequence ID" value="GAT24493.1"/>
    <property type="molecule type" value="Genomic_DNA"/>
</dbReference>
<gene>
    <name evidence="1" type="ORF">RIB2604_01803200</name>
</gene>
<protein>
    <submittedName>
        <fullName evidence="1">C6 transcription factor NosA</fullName>
    </submittedName>
</protein>
<dbReference type="AlphaFoldDB" id="A0A146FGE5"/>
<proteinExistence type="predicted"/>
<dbReference type="VEuPathDB" id="FungiDB:ASPFODRAFT_613005"/>